<evidence type="ECO:0008006" key="5">
    <source>
        <dbReference type="Google" id="ProtNLM"/>
    </source>
</evidence>
<evidence type="ECO:0000313" key="3">
    <source>
        <dbReference type="EMBL" id="VUC33088.1"/>
    </source>
</evidence>
<reference evidence="3 4" key="1">
    <citation type="submission" date="2019-06" db="EMBL/GenBank/DDBJ databases">
        <authorList>
            <person name="Broberg M."/>
        </authorList>
    </citation>
    <scope>NUCLEOTIDE SEQUENCE [LARGE SCALE GENOMIC DNA]</scope>
</reference>
<feature type="signal peptide" evidence="2">
    <location>
        <begin position="1"/>
        <end position="18"/>
    </location>
</feature>
<keyword evidence="2" id="KW-0732">Signal</keyword>
<name>A0ABY6UT79_BIOOC</name>
<keyword evidence="4" id="KW-1185">Reference proteome</keyword>
<evidence type="ECO:0000313" key="4">
    <source>
        <dbReference type="Proteomes" id="UP000766486"/>
    </source>
</evidence>
<evidence type="ECO:0000256" key="2">
    <source>
        <dbReference type="SAM" id="SignalP"/>
    </source>
</evidence>
<proteinExistence type="predicted"/>
<comment type="caution">
    <text evidence="3">The sequence shown here is derived from an EMBL/GenBank/DDBJ whole genome shotgun (WGS) entry which is preliminary data.</text>
</comment>
<evidence type="ECO:0000256" key="1">
    <source>
        <dbReference type="SAM" id="MobiDB-lite"/>
    </source>
</evidence>
<feature type="compositionally biased region" description="Low complexity" evidence="1">
    <location>
        <begin position="37"/>
        <end position="55"/>
    </location>
</feature>
<dbReference type="EMBL" id="CABFNS010000856">
    <property type="protein sequence ID" value="VUC33088.1"/>
    <property type="molecule type" value="Genomic_DNA"/>
</dbReference>
<accession>A0ABY6UT79</accession>
<protein>
    <recommendedName>
        <fullName evidence="5">Hydrophobin</fullName>
    </recommendedName>
</protein>
<sequence>MKFTLVASTLGLAALALAAPAEIEVRGGSSWGGSGGKTPPSSTSNSNNQNNCGQSQTPVCCEGGSCYVSSASGSVTCSNTQSQTLKCCQTNAAPGALINIQALDCNDVEIPISIPVGLGK</sequence>
<feature type="region of interest" description="Disordered" evidence="1">
    <location>
        <begin position="27"/>
        <end position="55"/>
    </location>
</feature>
<feature type="chain" id="PRO_5046447613" description="Hydrophobin" evidence="2">
    <location>
        <begin position="19"/>
        <end position="120"/>
    </location>
</feature>
<dbReference type="Proteomes" id="UP000766486">
    <property type="component" value="Unassembled WGS sequence"/>
</dbReference>
<organism evidence="3 4">
    <name type="scientific">Bionectria ochroleuca</name>
    <name type="common">Gliocladium roseum</name>
    <dbReference type="NCBI Taxonomy" id="29856"/>
    <lineage>
        <taxon>Eukaryota</taxon>
        <taxon>Fungi</taxon>
        <taxon>Dikarya</taxon>
        <taxon>Ascomycota</taxon>
        <taxon>Pezizomycotina</taxon>
        <taxon>Sordariomycetes</taxon>
        <taxon>Hypocreomycetidae</taxon>
        <taxon>Hypocreales</taxon>
        <taxon>Bionectriaceae</taxon>
        <taxon>Clonostachys</taxon>
    </lineage>
</organism>
<gene>
    <name evidence="3" type="ORF">CLO192961_LOCUS339623</name>
</gene>